<keyword evidence="3" id="KW-1185">Reference proteome</keyword>
<evidence type="ECO:0000313" key="2">
    <source>
        <dbReference type="EMBL" id="KAK2571517.1"/>
    </source>
</evidence>
<accession>A0AAD9VEY8</accession>
<gene>
    <name evidence="2" type="ORF">P5673_004123</name>
</gene>
<feature type="region of interest" description="Disordered" evidence="1">
    <location>
        <begin position="83"/>
        <end position="113"/>
    </location>
</feature>
<sequence length="113" mass="12942">MARHFVYILRERCRHIPRQSLQLLVTSVILDNAFWSCLQQKYSHINNRKKLIPGDFDFYIPIDILTEESREVVGDGLVLDESVPPRLPSLIPESLRLDPDHGSCPTSELSSPT</sequence>
<evidence type="ECO:0000313" key="3">
    <source>
        <dbReference type="Proteomes" id="UP001249851"/>
    </source>
</evidence>
<reference evidence="2" key="2">
    <citation type="journal article" date="2023" name="Science">
        <title>Genomic signatures of disease resistance in endangered staghorn corals.</title>
        <authorList>
            <person name="Vollmer S.V."/>
            <person name="Selwyn J.D."/>
            <person name="Despard B.A."/>
            <person name="Roesel C.L."/>
        </authorList>
    </citation>
    <scope>NUCLEOTIDE SEQUENCE</scope>
    <source>
        <strain evidence="2">K2</strain>
    </source>
</reference>
<dbReference type="Proteomes" id="UP001249851">
    <property type="component" value="Unassembled WGS sequence"/>
</dbReference>
<comment type="caution">
    <text evidence="2">The sequence shown here is derived from an EMBL/GenBank/DDBJ whole genome shotgun (WGS) entry which is preliminary data.</text>
</comment>
<reference evidence="2" key="1">
    <citation type="journal article" date="2023" name="G3 (Bethesda)">
        <title>Whole genome assembly and annotation of the endangered Caribbean coral Acropora cervicornis.</title>
        <authorList>
            <person name="Selwyn J.D."/>
            <person name="Vollmer S.V."/>
        </authorList>
    </citation>
    <scope>NUCLEOTIDE SEQUENCE</scope>
    <source>
        <strain evidence="2">K2</strain>
    </source>
</reference>
<proteinExistence type="predicted"/>
<organism evidence="2 3">
    <name type="scientific">Acropora cervicornis</name>
    <name type="common">Staghorn coral</name>
    <dbReference type="NCBI Taxonomy" id="6130"/>
    <lineage>
        <taxon>Eukaryota</taxon>
        <taxon>Metazoa</taxon>
        <taxon>Cnidaria</taxon>
        <taxon>Anthozoa</taxon>
        <taxon>Hexacorallia</taxon>
        <taxon>Scleractinia</taxon>
        <taxon>Astrocoeniina</taxon>
        <taxon>Acroporidae</taxon>
        <taxon>Acropora</taxon>
    </lineage>
</organism>
<feature type="compositionally biased region" description="Polar residues" evidence="1">
    <location>
        <begin position="104"/>
        <end position="113"/>
    </location>
</feature>
<dbReference type="AlphaFoldDB" id="A0AAD9VEY8"/>
<dbReference type="EMBL" id="JARQWQ010000006">
    <property type="protein sequence ID" value="KAK2571517.1"/>
    <property type="molecule type" value="Genomic_DNA"/>
</dbReference>
<evidence type="ECO:0000256" key="1">
    <source>
        <dbReference type="SAM" id="MobiDB-lite"/>
    </source>
</evidence>
<protein>
    <submittedName>
        <fullName evidence="2">Uncharacterized protein</fullName>
    </submittedName>
</protein>
<name>A0AAD9VEY8_ACRCE</name>